<evidence type="ECO:0000256" key="7">
    <source>
        <dbReference type="ARBA" id="ARBA00031154"/>
    </source>
</evidence>
<reference evidence="11 12" key="1">
    <citation type="journal article" date="2018" name="BMC Genomics">
        <title>Comparative genome analyses reveal sequence features reflecting distinct modes of host-adaptation between dicot and monocot powdery mildew.</title>
        <authorList>
            <person name="Wu Y."/>
            <person name="Ma X."/>
            <person name="Pan Z."/>
            <person name="Kale S.D."/>
            <person name="Song Y."/>
            <person name="King H."/>
            <person name="Zhang Q."/>
            <person name="Presley C."/>
            <person name="Deng X."/>
            <person name="Wei C.I."/>
            <person name="Xiao S."/>
        </authorList>
    </citation>
    <scope>NUCLEOTIDE SEQUENCE [LARGE SCALE GENOMIC DNA]</scope>
    <source>
        <strain evidence="11">UMSG2</strain>
    </source>
</reference>
<evidence type="ECO:0000313" key="11">
    <source>
        <dbReference type="EMBL" id="RKF61540.1"/>
    </source>
</evidence>
<dbReference type="PANTHER" id="PTHR13295">
    <property type="entry name" value="GLUTAMATE CYSTEINE LIGASE REGULATORY SUBUNIT"/>
    <property type="match status" value="1"/>
</dbReference>
<evidence type="ECO:0000256" key="6">
    <source>
        <dbReference type="ARBA" id="ARBA00030406"/>
    </source>
</evidence>
<evidence type="ECO:0000256" key="9">
    <source>
        <dbReference type="ARBA" id="ARBA00032926"/>
    </source>
</evidence>
<organism evidence="11 12">
    <name type="scientific">Erysiphe neolycopersici</name>
    <dbReference type="NCBI Taxonomy" id="212602"/>
    <lineage>
        <taxon>Eukaryota</taxon>
        <taxon>Fungi</taxon>
        <taxon>Dikarya</taxon>
        <taxon>Ascomycota</taxon>
        <taxon>Pezizomycotina</taxon>
        <taxon>Leotiomycetes</taxon>
        <taxon>Erysiphales</taxon>
        <taxon>Erysiphaceae</taxon>
        <taxon>Erysiphe</taxon>
    </lineage>
</organism>
<dbReference type="Gene3D" id="3.20.20.100">
    <property type="entry name" value="NADP-dependent oxidoreductase domain"/>
    <property type="match status" value="1"/>
</dbReference>
<evidence type="ECO:0000259" key="10">
    <source>
        <dbReference type="Pfam" id="PF00248"/>
    </source>
</evidence>
<sequence>MARLILSTNNIAFENLLTVRKPDSELSESELSEALRYKLRDTQDNFSYLKYLDDKAGGIQAQPQVPGLALEYLSGYYIPRVDLSALPLSEERSQYEITVKIFYLSRADMRNKEYANDAVRFVMRKLDIDYIDLLIVSFPKRLSDGEIEKEDLSEEEIEENVATWTALSLLQERGIVNKLGVADFNTSKLDKFLKRVKVSPKVNQLNVKKCCNVAPSMIELAKLKKIELLTHNDSINILPNFSLSGILKLDGEDADLRTHGNQSSDNVKNLLSSKWVVKYTAVVRDRGVIEYKGYFAAIELLKSC</sequence>
<dbReference type="GO" id="GO:0017109">
    <property type="term" value="C:glutamate-cysteine ligase complex"/>
    <property type="evidence" value="ECO:0007669"/>
    <property type="project" value="TreeGrafter"/>
</dbReference>
<dbReference type="Proteomes" id="UP000286134">
    <property type="component" value="Unassembled WGS sequence"/>
</dbReference>
<protein>
    <recommendedName>
        <fullName evidence="8">GCS light chain</fullName>
    </recommendedName>
    <alternativeName>
        <fullName evidence="6">Gamma-ECS regulatory subunit</fullName>
    </alternativeName>
    <alternativeName>
        <fullName evidence="9">Gamma-glutamylcysteine synthetase regulatory subunit</fullName>
    </alternativeName>
    <alternativeName>
        <fullName evidence="7">Glutamate--cysteine ligase modifier subunit</fullName>
    </alternativeName>
</protein>
<dbReference type="PANTHER" id="PTHR13295:SF4">
    <property type="entry name" value="GLUTAMATE--CYSTEINE LIGASE REGULATORY SUBUNIT"/>
    <property type="match status" value="1"/>
</dbReference>
<keyword evidence="12" id="KW-1185">Reference proteome</keyword>
<evidence type="ECO:0000256" key="2">
    <source>
        <dbReference type="ARBA" id="ARBA00008612"/>
    </source>
</evidence>
<comment type="pathway">
    <text evidence="1">Sulfur metabolism; glutathione biosynthesis; glutathione from L-cysteine and L-glutamate: step 1/2.</text>
</comment>
<comment type="similarity">
    <text evidence="2">Belongs to the aldo/keto reductase family. Glutamate--cysteine ligase light chain subfamily.</text>
</comment>
<dbReference type="GO" id="GO:0006750">
    <property type="term" value="P:glutathione biosynthetic process"/>
    <property type="evidence" value="ECO:0007669"/>
    <property type="project" value="UniProtKB-UniPathway"/>
</dbReference>
<dbReference type="UniPathway" id="UPA00142">
    <property type="reaction ID" value="UER00209"/>
</dbReference>
<evidence type="ECO:0000313" key="12">
    <source>
        <dbReference type="Proteomes" id="UP000286134"/>
    </source>
</evidence>
<dbReference type="OrthoDB" id="5596051at2759"/>
<proteinExistence type="inferred from homology"/>
<evidence type="ECO:0000256" key="4">
    <source>
        <dbReference type="ARBA" id="ARBA00022684"/>
    </source>
</evidence>
<keyword evidence="4" id="KW-0317">Glutathione biosynthesis</keyword>
<keyword evidence="11" id="KW-0436">Ligase</keyword>
<comment type="caution">
    <text evidence="11">The sequence shown here is derived from an EMBL/GenBank/DDBJ whole genome shotgun (WGS) entry which is preliminary data.</text>
</comment>
<gene>
    <name evidence="11" type="ORF">OnM2_041016</name>
</gene>
<evidence type="ECO:0000256" key="8">
    <source>
        <dbReference type="ARBA" id="ARBA00031732"/>
    </source>
</evidence>
<evidence type="ECO:0000256" key="5">
    <source>
        <dbReference type="ARBA" id="ARBA00023002"/>
    </source>
</evidence>
<dbReference type="AlphaFoldDB" id="A0A420HVV7"/>
<dbReference type="STRING" id="212602.A0A420HVV7"/>
<dbReference type="InterPro" id="IPR036812">
    <property type="entry name" value="NAD(P)_OxRdtase_dom_sf"/>
</dbReference>
<dbReference type="GO" id="GO:0016491">
    <property type="term" value="F:oxidoreductase activity"/>
    <property type="evidence" value="ECO:0007669"/>
    <property type="project" value="UniProtKB-KW"/>
</dbReference>
<dbReference type="InterPro" id="IPR032963">
    <property type="entry name" value="Gclm"/>
</dbReference>
<dbReference type="EMBL" id="MCFK01004118">
    <property type="protein sequence ID" value="RKF61540.1"/>
    <property type="molecule type" value="Genomic_DNA"/>
</dbReference>
<dbReference type="Pfam" id="PF00248">
    <property type="entry name" value="Aldo_ket_red"/>
    <property type="match status" value="1"/>
</dbReference>
<accession>A0A420HVV7</accession>
<name>A0A420HVV7_9PEZI</name>
<dbReference type="InterPro" id="IPR023210">
    <property type="entry name" value="NADP_OxRdtase_dom"/>
</dbReference>
<dbReference type="SUPFAM" id="SSF51430">
    <property type="entry name" value="NAD(P)-linked oxidoreductase"/>
    <property type="match status" value="1"/>
</dbReference>
<dbReference type="GO" id="GO:0016874">
    <property type="term" value="F:ligase activity"/>
    <property type="evidence" value="ECO:0007669"/>
    <property type="project" value="UniProtKB-KW"/>
</dbReference>
<evidence type="ECO:0000256" key="1">
    <source>
        <dbReference type="ARBA" id="ARBA00005006"/>
    </source>
</evidence>
<dbReference type="GO" id="GO:0035226">
    <property type="term" value="F:glutamate-cysteine ligase catalytic subunit binding"/>
    <property type="evidence" value="ECO:0007669"/>
    <property type="project" value="InterPro"/>
</dbReference>
<dbReference type="GO" id="GO:0030234">
    <property type="term" value="F:enzyme regulator activity"/>
    <property type="evidence" value="ECO:0007669"/>
    <property type="project" value="TreeGrafter"/>
</dbReference>
<keyword evidence="5" id="KW-0560">Oxidoreductase</keyword>
<evidence type="ECO:0000256" key="3">
    <source>
        <dbReference type="ARBA" id="ARBA00011532"/>
    </source>
</evidence>
<feature type="domain" description="NADP-dependent oxidoreductase" evidence="10">
    <location>
        <begin position="90"/>
        <end position="228"/>
    </location>
</feature>
<comment type="subunit">
    <text evidence="3">Heterodimer of a catalytic heavy chain and a regulatory light chain.</text>
</comment>